<keyword evidence="1" id="KW-0472">Membrane</keyword>
<sequence length="104" mass="11673">MFSVPGGYCQDTLLSPDGKRVLHLAGEAATPSCAICTGRRYWVFMASSWVGFVGSSRVRMPSHTHLSLDILIWATVLAFLWVLTSVRPEHRERIARYLCCDDDN</sequence>
<proteinExistence type="predicted"/>
<feature type="transmembrane region" description="Helical" evidence="1">
    <location>
        <begin position="70"/>
        <end position="86"/>
    </location>
</feature>
<dbReference type="Proteomes" id="UP001054889">
    <property type="component" value="Unassembled WGS sequence"/>
</dbReference>
<reference evidence="2" key="1">
    <citation type="journal article" date="2018" name="DNA Res.">
        <title>Multiple hybrid de novo genome assembly of finger millet, an orphan allotetraploid crop.</title>
        <authorList>
            <person name="Hatakeyama M."/>
            <person name="Aluri S."/>
            <person name="Balachadran M.T."/>
            <person name="Sivarajan S.R."/>
            <person name="Patrignani A."/>
            <person name="Gruter S."/>
            <person name="Poveda L."/>
            <person name="Shimizu-Inatsugi R."/>
            <person name="Baeten J."/>
            <person name="Francoijs K.J."/>
            <person name="Nataraja K.N."/>
            <person name="Reddy Y.A.N."/>
            <person name="Phadnis S."/>
            <person name="Ravikumar R.L."/>
            <person name="Schlapbach R."/>
            <person name="Sreeman S.M."/>
            <person name="Shimizu K.K."/>
        </authorList>
    </citation>
    <scope>NUCLEOTIDE SEQUENCE</scope>
</reference>
<organism evidence="2 3">
    <name type="scientific">Eleusine coracana subsp. coracana</name>
    <dbReference type="NCBI Taxonomy" id="191504"/>
    <lineage>
        <taxon>Eukaryota</taxon>
        <taxon>Viridiplantae</taxon>
        <taxon>Streptophyta</taxon>
        <taxon>Embryophyta</taxon>
        <taxon>Tracheophyta</taxon>
        <taxon>Spermatophyta</taxon>
        <taxon>Magnoliopsida</taxon>
        <taxon>Liliopsida</taxon>
        <taxon>Poales</taxon>
        <taxon>Poaceae</taxon>
        <taxon>PACMAD clade</taxon>
        <taxon>Chloridoideae</taxon>
        <taxon>Cynodonteae</taxon>
        <taxon>Eleusininae</taxon>
        <taxon>Eleusine</taxon>
    </lineage>
</organism>
<reference evidence="2" key="2">
    <citation type="submission" date="2021-12" db="EMBL/GenBank/DDBJ databases">
        <title>Resequencing data analysis of finger millet.</title>
        <authorList>
            <person name="Hatakeyama M."/>
            <person name="Aluri S."/>
            <person name="Balachadran M.T."/>
            <person name="Sivarajan S.R."/>
            <person name="Poveda L."/>
            <person name="Shimizu-Inatsugi R."/>
            <person name="Schlapbach R."/>
            <person name="Sreeman S.M."/>
            <person name="Shimizu K.K."/>
        </authorList>
    </citation>
    <scope>NUCLEOTIDE SEQUENCE</scope>
</reference>
<keyword evidence="3" id="KW-1185">Reference proteome</keyword>
<dbReference type="AlphaFoldDB" id="A0AAV5F5J7"/>
<evidence type="ECO:0000313" key="2">
    <source>
        <dbReference type="EMBL" id="GJN30928.1"/>
    </source>
</evidence>
<name>A0AAV5F5J7_ELECO</name>
<gene>
    <name evidence="2" type="primary">gb19275</name>
    <name evidence="2" type="ORF">PR202_gb19275</name>
</gene>
<evidence type="ECO:0000313" key="3">
    <source>
        <dbReference type="Proteomes" id="UP001054889"/>
    </source>
</evidence>
<accession>A0AAV5F5J7</accession>
<evidence type="ECO:0000256" key="1">
    <source>
        <dbReference type="SAM" id="Phobius"/>
    </source>
</evidence>
<keyword evidence="1" id="KW-0812">Transmembrane</keyword>
<comment type="caution">
    <text evidence="2">The sequence shown here is derived from an EMBL/GenBank/DDBJ whole genome shotgun (WGS) entry which is preliminary data.</text>
</comment>
<dbReference type="EMBL" id="BQKI01000082">
    <property type="protein sequence ID" value="GJN30928.1"/>
    <property type="molecule type" value="Genomic_DNA"/>
</dbReference>
<protein>
    <submittedName>
        <fullName evidence="2">Uncharacterized protein</fullName>
    </submittedName>
</protein>
<keyword evidence="1" id="KW-1133">Transmembrane helix</keyword>